<dbReference type="GO" id="GO:0015937">
    <property type="term" value="P:coenzyme A biosynthetic process"/>
    <property type="evidence" value="ECO:0007669"/>
    <property type="project" value="UniProtKB-UniRule"/>
</dbReference>
<comment type="similarity">
    <text evidence="2">In the C-terminal section; belongs to the UPF0157 (GrpB) family.</text>
</comment>
<dbReference type="Pfam" id="PF04229">
    <property type="entry name" value="GrpB"/>
    <property type="match status" value="1"/>
</dbReference>
<keyword evidence="5 6" id="KW-0067">ATP-binding</keyword>
<dbReference type="EMBL" id="AWQS01000024">
    <property type="protein sequence ID" value="EWT07014.1"/>
    <property type="molecule type" value="Genomic_DNA"/>
</dbReference>
<dbReference type="HAMAP" id="MF_00376">
    <property type="entry name" value="Dephospho_CoA_kinase"/>
    <property type="match status" value="1"/>
</dbReference>
<evidence type="ECO:0000256" key="2">
    <source>
        <dbReference type="ARBA" id="ARBA00011058"/>
    </source>
</evidence>
<feature type="binding site" evidence="6">
    <location>
        <begin position="11"/>
        <end position="16"/>
    </location>
    <ligand>
        <name>ATP</name>
        <dbReference type="ChEBI" id="CHEBI:30616"/>
    </ligand>
</feature>
<evidence type="ECO:0000256" key="7">
    <source>
        <dbReference type="NCBIfam" id="TIGR00152"/>
    </source>
</evidence>
<dbReference type="Gene3D" id="3.30.460.10">
    <property type="entry name" value="Beta Polymerase, domain 2"/>
    <property type="match status" value="1"/>
</dbReference>
<keyword evidence="6 8" id="KW-0418">Kinase</keyword>
<dbReference type="NCBIfam" id="TIGR00152">
    <property type="entry name" value="dephospho-CoA kinase"/>
    <property type="match status" value="1"/>
</dbReference>
<comment type="subcellular location">
    <subcellularLocation>
        <location evidence="6">Cytoplasm</location>
    </subcellularLocation>
</comment>
<dbReference type="OrthoDB" id="9812943at2"/>
<name>W9GT36_9MICO</name>
<dbReference type="GO" id="GO:0005524">
    <property type="term" value="F:ATP binding"/>
    <property type="evidence" value="ECO:0007669"/>
    <property type="project" value="UniProtKB-UniRule"/>
</dbReference>
<reference evidence="9" key="1">
    <citation type="submission" date="2013-08" db="EMBL/GenBank/DDBJ databases">
        <title>Intrasporangium oryzae NRRL B-24470.</title>
        <authorList>
            <person name="Liu H."/>
            <person name="Wang G."/>
        </authorList>
    </citation>
    <scope>NUCLEOTIDE SEQUENCE [LARGE SCALE GENOMIC DNA]</scope>
    <source>
        <strain evidence="9">Q5-1</strain>
    </source>
</reference>
<dbReference type="CDD" id="cd02022">
    <property type="entry name" value="DPCK"/>
    <property type="match status" value="1"/>
</dbReference>
<accession>W9GT36</accession>
<proteinExistence type="inferred from homology"/>
<dbReference type="InterPro" id="IPR043519">
    <property type="entry name" value="NT_sf"/>
</dbReference>
<dbReference type="GO" id="GO:0005737">
    <property type="term" value="C:cytoplasm"/>
    <property type="evidence" value="ECO:0007669"/>
    <property type="project" value="UniProtKB-SubCell"/>
</dbReference>
<gene>
    <name evidence="6 8" type="primary">coaE</name>
    <name evidence="8" type="ORF">N864_13260</name>
</gene>
<protein>
    <recommendedName>
        <fullName evidence="6 7">Dephospho-CoA kinase</fullName>
        <ecNumber evidence="6 7">2.7.1.24</ecNumber>
    </recommendedName>
    <alternativeName>
        <fullName evidence="6">Dephosphocoenzyme A kinase</fullName>
    </alternativeName>
</protein>
<dbReference type="Gene3D" id="3.40.50.300">
    <property type="entry name" value="P-loop containing nucleotide triphosphate hydrolases"/>
    <property type="match status" value="1"/>
</dbReference>
<keyword evidence="3 6" id="KW-0963">Cytoplasm</keyword>
<dbReference type="InterPro" id="IPR001977">
    <property type="entry name" value="Depp_CoAkinase"/>
</dbReference>
<dbReference type="UniPathway" id="UPA00241">
    <property type="reaction ID" value="UER00356"/>
</dbReference>
<dbReference type="SUPFAM" id="SSF81301">
    <property type="entry name" value="Nucleotidyltransferase"/>
    <property type="match status" value="1"/>
</dbReference>
<dbReference type="RefSeq" id="WP_034714223.1">
    <property type="nucleotide sequence ID" value="NZ_AWQS01000024.1"/>
</dbReference>
<dbReference type="PATRIC" id="fig|584657.3.peg.1010"/>
<evidence type="ECO:0000256" key="3">
    <source>
        <dbReference type="ARBA" id="ARBA00022490"/>
    </source>
</evidence>
<dbReference type="PANTHER" id="PTHR10695">
    <property type="entry name" value="DEPHOSPHO-COA KINASE-RELATED"/>
    <property type="match status" value="1"/>
</dbReference>
<dbReference type="NCBIfam" id="NF002879">
    <property type="entry name" value="PRK03333.1"/>
    <property type="match status" value="1"/>
</dbReference>
<dbReference type="PROSITE" id="PS51219">
    <property type="entry name" value="DPCK"/>
    <property type="match status" value="1"/>
</dbReference>
<evidence type="ECO:0000313" key="9">
    <source>
        <dbReference type="Proteomes" id="UP000019494"/>
    </source>
</evidence>
<evidence type="ECO:0000313" key="8">
    <source>
        <dbReference type="EMBL" id="EWT07014.1"/>
    </source>
</evidence>
<organism evidence="8 9">
    <name type="scientific">Intrasporangium chromatireducens Q5-1</name>
    <dbReference type="NCBI Taxonomy" id="584657"/>
    <lineage>
        <taxon>Bacteria</taxon>
        <taxon>Bacillati</taxon>
        <taxon>Actinomycetota</taxon>
        <taxon>Actinomycetes</taxon>
        <taxon>Micrococcales</taxon>
        <taxon>Intrasporangiaceae</taxon>
        <taxon>Intrasporangium</taxon>
    </lineage>
</organism>
<comment type="similarity">
    <text evidence="1">In the N-terminal section; belongs to the CoaE family.</text>
</comment>
<comment type="function">
    <text evidence="6">Catalyzes the phosphorylation of the 3'-hydroxyl group of dephosphocoenzyme A to form coenzyme A.</text>
</comment>
<comment type="pathway">
    <text evidence="6">Cofactor biosynthesis; coenzyme A biosynthesis; CoA from (R)-pantothenate: step 5/5.</text>
</comment>
<evidence type="ECO:0000256" key="1">
    <source>
        <dbReference type="ARBA" id="ARBA00008826"/>
    </source>
</evidence>
<dbReference type="InterPro" id="IPR007344">
    <property type="entry name" value="GrpB/CoaE"/>
</dbReference>
<comment type="caution">
    <text evidence="8">The sequence shown here is derived from an EMBL/GenBank/DDBJ whole genome shotgun (WGS) entry which is preliminary data.</text>
</comment>
<evidence type="ECO:0000256" key="5">
    <source>
        <dbReference type="ARBA" id="ARBA00022840"/>
    </source>
</evidence>
<keyword evidence="6 8" id="KW-0808">Transferase</keyword>
<comment type="catalytic activity">
    <reaction evidence="6">
        <text>3'-dephospho-CoA + ATP = ADP + CoA + H(+)</text>
        <dbReference type="Rhea" id="RHEA:18245"/>
        <dbReference type="ChEBI" id="CHEBI:15378"/>
        <dbReference type="ChEBI" id="CHEBI:30616"/>
        <dbReference type="ChEBI" id="CHEBI:57287"/>
        <dbReference type="ChEBI" id="CHEBI:57328"/>
        <dbReference type="ChEBI" id="CHEBI:456216"/>
        <dbReference type="EC" id="2.7.1.24"/>
    </reaction>
</comment>
<evidence type="ECO:0000256" key="6">
    <source>
        <dbReference type="HAMAP-Rule" id="MF_00376"/>
    </source>
</evidence>
<dbReference type="AlphaFoldDB" id="W9GT36"/>
<comment type="similarity">
    <text evidence="6">Belongs to the CoaE family.</text>
</comment>
<sequence length="408" mass="44280">MLRVGVTGGIGSGKSTVSRRLAELGAVVVDADEVAREVVEPGEPALAAIRARFGDEMLCPDGSLDRAALAAVVFPDPDALAALNAITGPAIMERIAERRSAVPADRVTVFDMPLLVERRLWVHEHLAIVVQVDVETRVRRLVDQRGLDEDDVRHRIATQVDDAERRAAADVWLDNNGTPAELLAAVDELWHERIAPFNANLLSGIRTRRPDRSAVVTAQRDWAERGARVVARLAAALARTGLGVDVTHLGSTSVPGLIAKDVIDVQVGVPTLDDADRPEFATAMRDAGYLLSEGNLGDTPHPRGADASGWAKRFYGGCDPGQVVHVHVRETGAQGWRFALLFRDWLRAVPEERDAYAAHKRALLAADPRTDVYTEAKEPWFEQAWGRASAWADAAGWTPTPGERVAAE</sequence>
<keyword evidence="9" id="KW-1185">Reference proteome</keyword>
<keyword evidence="4 6" id="KW-0547">Nucleotide-binding</keyword>
<dbReference type="Proteomes" id="UP000019494">
    <property type="component" value="Unassembled WGS sequence"/>
</dbReference>
<keyword evidence="6" id="KW-0173">Coenzyme A biosynthesis</keyword>
<dbReference type="Pfam" id="PF01121">
    <property type="entry name" value="CoaE"/>
    <property type="match status" value="1"/>
</dbReference>
<dbReference type="SUPFAM" id="SSF52540">
    <property type="entry name" value="P-loop containing nucleoside triphosphate hydrolases"/>
    <property type="match status" value="1"/>
</dbReference>
<dbReference type="PANTHER" id="PTHR10695:SF46">
    <property type="entry name" value="BIFUNCTIONAL COENZYME A SYNTHASE-RELATED"/>
    <property type="match status" value="1"/>
</dbReference>
<dbReference type="GO" id="GO:0004140">
    <property type="term" value="F:dephospho-CoA kinase activity"/>
    <property type="evidence" value="ECO:0007669"/>
    <property type="project" value="UniProtKB-UniRule"/>
</dbReference>
<evidence type="ECO:0000256" key="4">
    <source>
        <dbReference type="ARBA" id="ARBA00022741"/>
    </source>
</evidence>
<dbReference type="InterPro" id="IPR027417">
    <property type="entry name" value="P-loop_NTPase"/>
</dbReference>
<dbReference type="EC" id="2.7.1.24" evidence="6 7"/>